<dbReference type="Pfam" id="PF00543">
    <property type="entry name" value="P-II"/>
    <property type="match status" value="1"/>
</dbReference>
<dbReference type="SUPFAM" id="SSF54913">
    <property type="entry name" value="GlnB-like"/>
    <property type="match status" value="1"/>
</dbReference>
<dbReference type="Gene3D" id="3.30.70.120">
    <property type="match status" value="1"/>
</dbReference>
<dbReference type="InterPro" id="IPR015867">
    <property type="entry name" value="N-reg_PII/ATP_PRibTrfase_C"/>
</dbReference>
<reference evidence="1" key="1">
    <citation type="submission" date="2019-08" db="EMBL/GenBank/DDBJ databases">
        <authorList>
            <person name="Kucharzyk K."/>
            <person name="Murdoch R.W."/>
            <person name="Higgins S."/>
            <person name="Loffler F."/>
        </authorList>
    </citation>
    <scope>NUCLEOTIDE SEQUENCE</scope>
</reference>
<dbReference type="SMART" id="SM00938">
    <property type="entry name" value="P-II"/>
    <property type="match status" value="1"/>
</dbReference>
<dbReference type="PROSITE" id="PS51343">
    <property type="entry name" value="PII_GLNB_DOM"/>
    <property type="match status" value="1"/>
</dbReference>
<dbReference type="InterPro" id="IPR002187">
    <property type="entry name" value="N-reg_PII"/>
</dbReference>
<dbReference type="InterPro" id="IPR011322">
    <property type="entry name" value="N-reg_PII-like_a/b"/>
</dbReference>
<dbReference type="GO" id="GO:0030234">
    <property type="term" value="F:enzyme regulator activity"/>
    <property type="evidence" value="ECO:0007669"/>
    <property type="project" value="InterPro"/>
</dbReference>
<dbReference type="AlphaFoldDB" id="A0A644XN01"/>
<comment type="caution">
    <text evidence="1">The sequence shown here is derived from an EMBL/GenBank/DDBJ whole genome shotgun (WGS) entry which is preliminary data.</text>
</comment>
<evidence type="ECO:0008006" key="2">
    <source>
        <dbReference type="Google" id="ProtNLM"/>
    </source>
</evidence>
<gene>
    <name evidence="1" type="ORF">SDC9_62014</name>
</gene>
<name>A0A644XN01_9ZZZZ</name>
<accession>A0A644XN01</accession>
<organism evidence="1">
    <name type="scientific">bioreactor metagenome</name>
    <dbReference type="NCBI Taxonomy" id="1076179"/>
    <lineage>
        <taxon>unclassified sequences</taxon>
        <taxon>metagenomes</taxon>
        <taxon>ecological metagenomes</taxon>
    </lineage>
</organism>
<evidence type="ECO:0000313" key="1">
    <source>
        <dbReference type="EMBL" id="MPM15643.1"/>
    </source>
</evidence>
<dbReference type="GO" id="GO:0006808">
    <property type="term" value="P:regulation of nitrogen utilization"/>
    <property type="evidence" value="ECO:0007669"/>
    <property type="project" value="InterPro"/>
</dbReference>
<proteinExistence type="predicted"/>
<dbReference type="EMBL" id="VSSQ01002477">
    <property type="protein sequence ID" value="MPM15643.1"/>
    <property type="molecule type" value="Genomic_DNA"/>
</dbReference>
<protein>
    <recommendedName>
        <fullName evidence="2">Nitrogen regulatory protein P-II</fullName>
    </recommendedName>
</protein>
<sequence length="107" mass="11267">MHTPHTLITCIVNKGMAEAVMEAARKAGASGGTVLSARGTGKEEDVKFFGYSLVPEKEMLLVLVGAGQTGKVLQAIKEVPSLVEPGAGIAFCVDVERFMTFGEPETL</sequence>